<dbReference type="EMBL" id="BAAAZO010000012">
    <property type="protein sequence ID" value="GAA3637784.1"/>
    <property type="molecule type" value="Genomic_DNA"/>
</dbReference>
<keyword evidence="3" id="KW-1185">Reference proteome</keyword>
<evidence type="ECO:0000256" key="1">
    <source>
        <dbReference type="SAM" id="MobiDB-lite"/>
    </source>
</evidence>
<evidence type="ECO:0008006" key="4">
    <source>
        <dbReference type="Google" id="ProtNLM"/>
    </source>
</evidence>
<proteinExistence type="predicted"/>
<reference evidence="3" key="1">
    <citation type="journal article" date="2019" name="Int. J. Syst. Evol. Microbiol.">
        <title>The Global Catalogue of Microorganisms (GCM) 10K type strain sequencing project: providing services to taxonomists for standard genome sequencing and annotation.</title>
        <authorList>
            <consortium name="The Broad Institute Genomics Platform"/>
            <consortium name="The Broad Institute Genome Sequencing Center for Infectious Disease"/>
            <person name="Wu L."/>
            <person name="Ma J."/>
        </authorList>
    </citation>
    <scope>NUCLEOTIDE SEQUENCE [LARGE SCALE GENOMIC DNA]</scope>
    <source>
        <strain evidence="3">JCM 16902</strain>
    </source>
</reference>
<accession>A0ABP7APW1</accession>
<protein>
    <recommendedName>
        <fullName evidence="4">N-acetyltransferase domain-containing protein</fullName>
    </recommendedName>
</protein>
<evidence type="ECO:0000313" key="3">
    <source>
        <dbReference type="Proteomes" id="UP001501074"/>
    </source>
</evidence>
<comment type="caution">
    <text evidence="2">The sequence shown here is derived from an EMBL/GenBank/DDBJ whole genome shotgun (WGS) entry which is preliminary data.</text>
</comment>
<feature type="region of interest" description="Disordered" evidence="1">
    <location>
        <begin position="66"/>
        <end position="99"/>
    </location>
</feature>
<dbReference type="RefSeq" id="WP_231481539.1">
    <property type="nucleotide sequence ID" value="NZ_BAAAZO010000012.1"/>
</dbReference>
<dbReference type="Proteomes" id="UP001501074">
    <property type="component" value="Unassembled WGS sequence"/>
</dbReference>
<gene>
    <name evidence="2" type="ORF">GCM10022223_65880</name>
</gene>
<evidence type="ECO:0000313" key="2">
    <source>
        <dbReference type="EMBL" id="GAA3637784.1"/>
    </source>
</evidence>
<organism evidence="2 3">
    <name type="scientific">Kineosporia mesophila</name>
    <dbReference type="NCBI Taxonomy" id="566012"/>
    <lineage>
        <taxon>Bacteria</taxon>
        <taxon>Bacillati</taxon>
        <taxon>Actinomycetota</taxon>
        <taxon>Actinomycetes</taxon>
        <taxon>Kineosporiales</taxon>
        <taxon>Kineosporiaceae</taxon>
        <taxon>Kineosporia</taxon>
    </lineage>
</organism>
<name>A0ABP7APW1_9ACTN</name>
<sequence>MRGLEGPEHSLLAFWIVPAARRGGIGRQFALDVIARHPGAWAIAYQAENKPAAPFWSAVADTATAPGGRMQSAVPVPGRPELPPDQWLRFTTDRRDTVR</sequence>